<dbReference type="Pfam" id="PF13630">
    <property type="entry name" value="SdpI"/>
    <property type="match status" value="1"/>
</dbReference>
<feature type="transmembrane region" description="Helical" evidence="1">
    <location>
        <begin position="170"/>
        <end position="191"/>
    </location>
</feature>
<feature type="transmembrane region" description="Helical" evidence="1">
    <location>
        <begin position="31"/>
        <end position="50"/>
    </location>
</feature>
<feature type="transmembrane region" description="Helical" evidence="1">
    <location>
        <begin position="70"/>
        <end position="88"/>
    </location>
</feature>
<accession>A0A3N1XML6</accession>
<evidence type="ECO:0000313" key="2">
    <source>
        <dbReference type="EMBL" id="ROR26332.1"/>
    </source>
</evidence>
<keyword evidence="3" id="KW-1185">Reference proteome</keyword>
<comment type="caution">
    <text evidence="2">The sequence shown here is derived from an EMBL/GenBank/DDBJ whole genome shotgun (WGS) entry which is preliminary data.</text>
</comment>
<dbReference type="EMBL" id="RJVG01000008">
    <property type="protein sequence ID" value="ROR26332.1"/>
    <property type="molecule type" value="Genomic_DNA"/>
</dbReference>
<reference evidence="2 3" key="1">
    <citation type="submission" date="2018-11" db="EMBL/GenBank/DDBJ databases">
        <title>Genomic Encyclopedia of Type Strains, Phase IV (KMG-IV): sequencing the most valuable type-strain genomes for metagenomic binning, comparative biology and taxonomic classification.</title>
        <authorList>
            <person name="Goeker M."/>
        </authorList>
    </citation>
    <scope>NUCLEOTIDE SEQUENCE [LARGE SCALE GENOMIC DNA]</scope>
    <source>
        <strain evidence="2 3">DSM 26537</strain>
    </source>
</reference>
<keyword evidence="1" id="KW-0812">Transmembrane</keyword>
<dbReference type="Proteomes" id="UP000273083">
    <property type="component" value="Unassembled WGS sequence"/>
</dbReference>
<keyword evidence="1" id="KW-0472">Membrane</keyword>
<feature type="transmembrane region" description="Helical" evidence="1">
    <location>
        <begin position="142"/>
        <end position="164"/>
    </location>
</feature>
<dbReference type="OrthoDB" id="9808690at2"/>
<evidence type="ECO:0000256" key="1">
    <source>
        <dbReference type="SAM" id="Phobius"/>
    </source>
</evidence>
<organism evidence="2 3">
    <name type="scientific">Mobilisporobacter senegalensis</name>
    <dbReference type="NCBI Taxonomy" id="1329262"/>
    <lineage>
        <taxon>Bacteria</taxon>
        <taxon>Bacillati</taxon>
        <taxon>Bacillota</taxon>
        <taxon>Clostridia</taxon>
        <taxon>Lachnospirales</taxon>
        <taxon>Lachnospiraceae</taxon>
        <taxon>Mobilisporobacter</taxon>
    </lineage>
</organism>
<sequence>MNKNYSVYELVICILSLIIVIGGFMAPNTNIILYMIGIFIFVLLIIFHVYTPKIANLSIDNPKVKTMRRMNVFSMVLVAFCFGIINWSSELPLIKENQSIMKFTIIIVVMIGIGNIAPKLPYNRYMGLRLPWTIRDEKTWKIAHRIVGYLTFPIVIIILIGGLLVDTEEFAKWGIIAWVAIPSLYSCYYYYMRILGKN</sequence>
<feature type="transmembrane region" description="Helical" evidence="1">
    <location>
        <begin position="100"/>
        <end position="121"/>
    </location>
</feature>
<protein>
    <submittedName>
        <fullName evidence="2">SdpI/YhfL family protein</fullName>
    </submittedName>
</protein>
<feature type="transmembrane region" description="Helical" evidence="1">
    <location>
        <begin position="7"/>
        <end position="25"/>
    </location>
</feature>
<keyword evidence="1" id="KW-1133">Transmembrane helix</keyword>
<evidence type="ECO:0000313" key="3">
    <source>
        <dbReference type="Proteomes" id="UP000273083"/>
    </source>
</evidence>
<dbReference type="InterPro" id="IPR025962">
    <property type="entry name" value="SdpI/YhfL"/>
</dbReference>
<proteinExistence type="predicted"/>
<dbReference type="RefSeq" id="WP_123610045.1">
    <property type="nucleotide sequence ID" value="NZ_RJVG01000008.1"/>
</dbReference>
<name>A0A3N1XML6_9FIRM</name>
<dbReference type="AlphaFoldDB" id="A0A3N1XML6"/>
<gene>
    <name evidence="2" type="ORF">EDD66_10854</name>
</gene>